<sequence length="485" mass="53687">MFYRILQSIFDFLRAQWWALTLCIVTAAVCLLVVYKLVWPAYQNPIARMYTSKLGYSSVLRKTGGAFPVSSAEVLPREIIGKFIGEGLMQSEPVQVPMVAMANIVKVHVVEGQRVKRGDLIIELDSSRLQMKIESARAAIRTAKAELERVRVGTVNVLQEERPDILAVRIDIVKAKLKLARETLAMNRRLSKKGSVRPTLVSENKLAVTQAELELQELQLAFKTANEGRVNSVEIGESAIAEAELTLAYRLKQLEDYKSYASADGIVERVLVHDREYNQDPGRPGVLLASGLWFECYLDQTALGRIQKGDRVEIRLSAYQDRIFSGKIELVRPLVNFALGGPETNRPIRPLGTGAPEWPATFSVRVKLDPTDDLVVPGLTGYATVLQQRNVLTVPRGCVNAVSGNRGIAFVIGDDGESFEPRNVVTGIRDDLYVEIVEGLNENEFVITDGHQVLEPNDRINIVDGPAPESAREPPSEYAVASPTP</sequence>
<evidence type="ECO:0000256" key="3">
    <source>
        <dbReference type="SAM" id="MobiDB-lite"/>
    </source>
</evidence>
<evidence type="ECO:0000256" key="2">
    <source>
        <dbReference type="ARBA" id="ARBA00023054"/>
    </source>
</evidence>
<accession>A0A5B9P9M4</accession>
<dbReference type="Gene3D" id="2.40.30.170">
    <property type="match status" value="1"/>
</dbReference>
<dbReference type="RefSeq" id="WP_075086043.1">
    <property type="nucleotide sequence ID" value="NZ_CP042912.1"/>
</dbReference>
<keyword evidence="4" id="KW-0812">Transmembrane</keyword>
<dbReference type="PANTHER" id="PTHR32347:SF23">
    <property type="entry name" value="BLL5650 PROTEIN"/>
    <property type="match status" value="1"/>
</dbReference>
<dbReference type="KEGG" id="mff:MFFC18_29200"/>
<evidence type="ECO:0000313" key="6">
    <source>
        <dbReference type="EMBL" id="QEG23028.1"/>
    </source>
</evidence>
<keyword evidence="4" id="KW-1133">Transmembrane helix</keyword>
<organism evidence="6 7">
    <name type="scientific">Mariniblastus fucicola</name>
    <dbReference type="NCBI Taxonomy" id="980251"/>
    <lineage>
        <taxon>Bacteria</taxon>
        <taxon>Pseudomonadati</taxon>
        <taxon>Planctomycetota</taxon>
        <taxon>Planctomycetia</taxon>
        <taxon>Pirellulales</taxon>
        <taxon>Pirellulaceae</taxon>
        <taxon>Mariniblastus</taxon>
    </lineage>
</organism>
<gene>
    <name evidence="6" type="primary">yiaV</name>
    <name evidence="6" type="ORF">MFFC18_29200</name>
</gene>
<feature type="domain" description="Multidrug resistance protein MdtA-like C-terminal permuted SH3" evidence="5">
    <location>
        <begin position="390"/>
        <end position="452"/>
    </location>
</feature>
<keyword evidence="2" id="KW-0175">Coiled coil</keyword>
<dbReference type="GO" id="GO:0030313">
    <property type="term" value="C:cell envelope"/>
    <property type="evidence" value="ECO:0007669"/>
    <property type="project" value="UniProtKB-SubCell"/>
</dbReference>
<dbReference type="OrthoDB" id="9778236at2"/>
<keyword evidence="7" id="KW-1185">Reference proteome</keyword>
<evidence type="ECO:0000256" key="1">
    <source>
        <dbReference type="ARBA" id="ARBA00004196"/>
    </source>
</evidence>
<proteinExistence type="predicted"/>
<dbReference type="Proteomes" id="UP000322214">
    <property type="component" value="Chromosome"/>
</dbReference>
<reference evidence="6 7" key="1">
    <citation type="submission" date="2019-08" db="EMBL/GenBank/DDBJ databases">
        <title>Deep-cultivation of Planctomycetes and their phenomic and genomic characterization uncovers novel biology.</title>
        <authorList>
            <person name="Wiegand S."/>
            <person name="Jogler M."/>
            <person name="Boedeker C."/>
            <person name="Pinto D."/>
            <person name="Vollmers J."/>
            <person name="Rivas-Marin E."/>
            <person name="Kohn T."/>
            <person name="Peeters S.H."/>
            <person name="Heuer A."/>
            <person name="Rast P."/>
            <person name="Oberbeckmann S."/>
            <person name="Bunk B."/>
            <person name="Jeske O."/>
            <person name="Meyerdierks A."/>
            <person name="Storesund J.E."/>
            <person name="Kallscheuer N."/>
            <person name="Luecker S."/>
            <person name="Lage O.M."/>
            <person name="Pohl T."/>
            <person name="Merkel B.J."/>
            <person name="Hornburger P."/>
            <person name="Mueller R.-W."/>
            <person name="Bruemmer F."/>
            <person name="Labrenz M."/>
            <person name="Spormann A.M."/>
            <person name="Op den Camp H."/>
            <person name="Overmann J."/>
            <person name="Amann R."/>
            <person name="Jetten M.S.M."/>
            <person name="Mascher T."/>
            <person name="Medema M.H."/>
            <person name="Devos D.P."/>
            <person name="Kaster A.-K."/>
            <person name="Ovreas L."/>
            <person name="Rohde M."/>
            <person name="Galperin M.Y."/>
            <person name="Jogler C."/>
        </authorList>
    </citation>
    <scope>NUCLEOTIDE SEQUENCE [LARGE SCALE GENOMIC DNA]</scope>
    <source>
        <strain evidence="6 7">FC18</strain>
    </source>
</reference>
<protein>
    <submittedName>
        <fullName evidence="6">Inner membrane protein YiaV</fullName>
    </submittedName>
</protein>
<feature type="region of interest" description="Disordered" evidence="3">
    <location>
        <begin position="464"/>
        <end position="485"/>
    </location>
</feature>
<dbReference type="STRING" id="980251.GCA_001642875_04039"/>
<dbReference type="Gene3D" id="2.40.420.20">
    <property type="match status" value="1"/>
</dbReference>
<keyword evidence="4" id="KW-0472">Membrane</keyword>
<dbReference type="AlphaFoldDB" id="A0A5B9P9M4"/>
<evidence type="ECO:0000259" key="5">
    <source>
        <dbReference type="Pfam" id="PF25967"/>
    </source>
</evidence>
<dbReference type="InterPro" id="IPR058627">
    <property type="entry name" value="MdtA-like_C"/>
</dbReference>
<evidence type="ECO:0000256" key="4">
    <source>
        <dbReference type="SAM" id="Phobius"/>
    </source>
</evidence>
<dbReference type="PANTHER" id="PTHR32347">
    <property type="entry name" value="EFFLUX SYSTEM COMPONENT YKNX-RELATED"/>
    <property type="match status" value="1"/>
</dbReference>
<dbReference type="EMBL" id="CP042912">
    <property type="protein sequence ID" value="QEG23028.1"/>
    <property type="molecule type" value="Genomic_DNA"/>
</dbReference>
<dbReference type="SUPFAM" id="SSF111369">
    <property type="entry name" value="HlyD-like secretion proteins"/>
    <property type="match status" value="1"/>
</dbReference>
<dbReference type="InterPro" id="IPR050465">
    <property type="entry name" value="UPF0194_transport"/>
</dbReference>
<dbReference type="Pfam" id="PF25967">
    <property type="entry name" value="RND-MFP_C"/>
    <property type="match status" value="1"/>
</dbReference>
<dbReference type="Gene3D" id="2.40.50.100">
    <property type="match status" value="1"/>
</dbReference>
<name>A0A5B9P9M4_9BACT</name>
<feature type="transmembrane region" description="Helical" evidence="4">
    <location>
        <begin position="17"/>
        <end position="39"/>
    </location>
</feature>
<evidence type="ECO:0000313" key="7">
    <source>
        <dbReference type="Proteomes" id="UP000322214"/>
    </source>
</evidence>
<comment type="subcellular location">
    <subcellularLocation>
        <location evidence="1">Cell envelope</location>
    </subcellularLocation>
</comment>